<dbReference type="InterPro" id="IPR002569">
    <property type="entry name" value="Met_Sox_Rdtase_MsrA_dom"/>
</dbReference>
<dbReference type="Pfam" id="PF01625">
    <property type="entry name" value="PMSR"/>
    <property type="match status" value="1"/>
</dbReference>
<reference evidence="4" key="1">
    <citation type="submission" date="2018-05" db="EMBL/GenBank/DDBJ databases">
        <authorList>
            <person name="Lanie J.A."/>
            <person name="Ng W.-L."/>
            <person name="Kazmierczak K.M."/>
            <person name="Andrzejewski T.M."/>
            <person name="Davidsen T.M."/>
            <person name="Wayne K.J."/>
            <person name="Tettelin H."/>
            <person name="Glass J.I."/>
            <person name="Rusch D."/>
            <person name="Podicherti R."/>
            <person name="Tsui H.-C.T."/>
            <person name="Winkler M.E."/>
        </authorList>
    </citation>
    <scope>NUCLEOTIDE SEQUENCE</scope>
</reference>
<dbReference type="InterPro" id="IPR036509">
    <property type="entry name" value="Met_Sox_Rdtase_MsrA_sf"/>
</dbReference>
<dbReference type="PANTHER" id="PTHR43774:SF1">
    <property type="entry name" value="PEPTIDE METHIONINE SULFOXIDE REDUCTASE MSRA 2"/>
    <property type="match status" value="1"/>
</dbReference>
<gene>
    <name evidence="4" type="ORF">METZ01_LOCUS160226</name>
</gene>
<dbReference type="HAMAP" id="MF_01401">
    <property type="entry name" value="MsrA"/>
    <property type="match status" value="1"/>
</dbReference>
<proteinExistence type="inferred from homology"/>
<keyword evidence="2" id="KW-0560">Oxidoreductase</keyword>
<name>A0A382B263_9ZZZZ</name>
<evidence type="ECO:0000259" key="3">
    <source>
        <dbReference type="Pfam" id="PF01625"/>
    </source>
</evidence>
<feature type="non-terminal residue" evidence="4">
    <location>
        <position position="184"/>
    </location>
</feature>
<dbReference type="AlphaFoldDB" id="A0A382B263"/>
<dbReference type="EC" id="1.8.4.11" evidence="1"/>
<evidence type="ECO:0000256" key="1">
    <source>
        <dbReference type="ARBA" id="ARBA00012502"/>
    </source>
</evidence>
<dbReference type="EMBL" id="UINC01027691">
    <property type="protein sequence ID" value="SVB07372.1"/>
    <property type="molecule type" value="Genomic_DNA"/>
</dbReference>
<evidence type="ECO:0000256" key="2">
    <source>
        <dbReference type="ARBA" id="ARBA00023002"/>
    </source>
</evidence>
<dbReference type="SUPFAM" id="SSF55068">
    <property type="entry name" value="Peptide methionine sulfoxide reductase"/>
    <property type="match status" value="1"/>
</dbReference>
<protein>
    <recommendedName>
        <fullName evidence="1">peptide-methionine (S)-S-oxide reductase</fullName>
        <ecNumber evidence="1">1.8.4.11</ecNumber>
    </recommendedName>
</protein>
<organism evidence="4">
    <name type="scientific">marine metagenome</name>
    <dbReference type="NCBI Taxonomy" id="408172"/>
    <lineage>
        <taxon>unclassified sequences</taxon>
        <taxon>metagenomes</taxon>
        <taxon>ecological metagenomes</taxon>
    </lineage>
</organism>
<feature type="domain" description="Peptide methionine sulphoxide reductase MsrA" evidence="3">
    <location>
        <begin position="46"/>
        <end position="184"/>
    </location>
</feature>
<evidence type="ECO:0000313" key="4">
    <source>
        <dbReference type="EMBL" id="SVB07372.1"/>
    </source>
</evidence>
<sequence length="184" mass="21209">MKSLSIQFCLFLFLYINYSCAQDYTSKLNTIKESYPHAVNNDTIHKAYFASGCFWCVEVIYESLRGVVEVNSGYSGGFTKNPTYQLVNTETTGHAETVEIIYNPKIISFSQLVDVYFGSQNIEQINGQGPDNGSQYRSIIFFQNEEQKTIVNSKIRYIKEEFSLNVAAELYPFQKFWIGEDYHQ</sequence>
<dbReference type="GO" id="GO:0008113">
    <property type="term" value="F:peptide-methionine (S)-S-oxide reductase activity"/>
    <property type="evidence" value="ECO:0007669"/>
    <property type="project" value="UniProtKB-EC"/>
</dbReference>
<dbReference type="PANTHER" id="PTHR43774">
    <property type="entry name" value="PEPTIDE METHIONINE SULFOXIDE REDUCTASE"/>
    <property type="match status" value="1"/>
</dbReference>
<dbReference type="Gene3D" id="3.30.1060.10">
    <property type="entry name" value="Peptide methionine sulphoxide reductase MsrA"/>
    <property type="match status" value="1"/>
</dbReference>
<dbReference type="NCBIfam" id="TIGR00401">
    <property type="entry name" value="msrA"/>
    <property type="match status" value="1"/>
</dbReference>
<accession>A0A382B263</accession>